<protein>
    <submittedName>
        <fullName evidence="1">Uncharacterized protein</fullName>
    </submittedName>
</protein>
<accession>A0A5E4QPI3</accession>
<evidence type="ECO:0000313" key="1">
    <source>
        <dbReference type="EMBL" id="VVC99562.1"/>
    </source>
</evidence>
<sequence length="59" mass="6697">MGFAEKQRAAFFKSVAHSFVDFNELYPCGPLQLVIEHLNSKKTLPIEKERICSRGDANN</sequence>
<organism evidence="1 2">
    <name type="scientific">Leptidea sinapis</name>
    <dbReference type="NCBI Taxonomy" id="189913"/>
    <lineage>
        <taxon>Eukaryota</taxon>
        <taxon>Metazoa</taxon>
        <taxon>Ecdysozoa</taxon>
        <taxon>Arthropoda</taxon>
        <taxon>Hexapoda</taxon>
        <taxon>Insecta</taxon>
        <taxon>Pterygota</taxon>
        <taxon>Neoptera</taxon>
        <taxon>Endopterygota</taxon>
        <taxon>Lepidoptera</taxon>
        <taxon>Glossata</taxon>
        <taxon>Ditrysia</taxon>
        <taxon>Papilionoidea</taxon>
        <taxon>Pieridae</taxon>
        <taxon>Dismorphiinae</taxon>
        <taxon>Leptidea</taxon>
    </lineage>
</organism>
<dbReference type="Proteomes" id="UP000324832">
    <property type="component" value="Unassembled WGS sequence"/>
</dbReference>
<name>A0A5E4QPI3_9NEOP</name>
<keyword evidence="2" id="KW-1185">Reference proteome</keyword>
<proteinExistence type="predicted"/>
<dbReference type="EMBL" id="FZQP02004222">
    <property type="protein sequence ID" value="VVC99562.1"/>
    <property type="molecule type" value="Genomic_DNA"/>
</dbReference>
<gene>
    <name evidence="1" type="ORF">LSINAPIS_LOCUS10423</name>
</gene>
<evidence type="ECO:0000313" key="2">
    <source>
        <dbReference type="Proteomes" id="UP000324832"/>
    </source>
</evidence>
<dbReference type="AlphaFoldDB" id="A0A5E4QPI3"/>
<reference evidence="1 2" key="1">
    <citation type="submission" date="2017-07" db="EMBL/GenBank/DDBJ databases">
        <authorList>
            <person name="Talla V."/>
            <person name="Backstrom N."/>
        </authorList>
    </citation>
    <scope>NUCLEOTIDE SEQUENCE [LARGE SCALE GENOMIC DNA]</scope>
</reference>